<sequence length="108" mass="12219">MKRRSHERSSGRRENSKMKVTPAGHLQVQQGQISAFPLQHHRSSSSFPPTAVSPFQNLLEAEVDRTNLMSSSSRAVEKAIEVNVDDKDCILSQDFFWTISLAPDHRRS</sequence>
<protein>
    <submittedName>
        <fullName evidence="1">Uncharacterized protein</fullName>
    </submittedName>
</protein>
<dbReference type="EMBL" id="CM039429">
    <property type="protein sequence ID" value="KAI4349635.1"/>
    <property type="molecule type" value="Genomic_DNA"/>
</dbReference>
<evidence type="ECO:0000313" key="1">
    <source>
        <dbReference type="EMBL" id="KAI4349635.1"/>
    </source>
</evidence>
<gene>
    <name evidence="1" type="ORF">L6164_010200</name>
</gene>
<dbReference type="Proteomes" id="UP000828941">
    <property type="component" value="Chromosome 4"/>
</dbReference>
<keyword evidence="2" id="KW-1185">Reference proteome</keyword>
<evidence type="ECO:0000313" key="2">
    <source>
        <dbReference type="Proteomes" id="UP000828941"/>
    </source>
</evidence>
<name>A0ACB9PM75_BAUVA</name>
<accession>A0ACB9PM75</accession>
<reference evidence="1 2" key="1">
    <citation type="journal article" date="2022" name="DNA Res.">
        <title>Chromosomal-level genome assembly of the orchid tree Bauhinia variegata (Leguminosae; Cercidoideae) supports the allotetraploid origin hypothesis of Bauhinia.</title>
        <authorList>
            <person name="Zhong Y."/>
            <person name="Chen Y."/>
            <person name="Zheng D."/>
            <person name="Pang J."/>
            <person name="Liu Y."/>
            <person name="Luo S."/>
            <person name="Meng S."/>
            <person name="Qian L."/>
            <person name="Wei D."/>
            <person name="Dai S."/>
            <person name="Zhou R."/>
        </authorList>
    </citation>
    <scope>NUCLEOTIDE SEQUENCE [LARGE SCALE GENOMIC DNA]</scope>
    <source>
        <strain evidence="1">BV-YZ2020</strain>
    </source>
</reference>
<comment type="caution">
    <text evidence="1">The sequence shown here is derived from an EMBL/GenBank/DDBJ whole genome shotgun (WGS) entry which is preliminary data.</text>
</comment>
<organism evidence="1 2">
    <name type="scientific">Bauhinia variegata</name>
    <name type="common">Purple orchid tree</name>
    <name type="synonym">Phanera variegata</name>
    <dbReference type="NCBI Taxonomy" id="167791"/>
    <lineage>
        <taxon>Eukaryota</taxon>
        <taxon>Viridiplantae</taxon>
        <taxon>Streptophyta</taxon>
        <taxon>Embryophyta</taxon>
        <taxon>Tracheophyta</taxon>
        <taxon>Spermatophyta</taxon>
        <taxon>Magnoliopsida</taxon>
        <taxon>eudicotyledons</taxon>
        <taxon>Gunneridae</taxon>
        <taxon>Pentapetalae</taxon>
        <taxon>rosids</taxon>
        <taxon>fabids</taxon>
        <taxon>Fabales</taxon>
        <taxon>Fabaceae</taxon>
        <taxon>Cercidoideae</taxon>
        <taxon>Cercideae</taxon>
        <taxon>Bauhiniinae</taxon>
        <taxon>Bauhinia</taxon>
    </lineage>
</organism>
<proteinExistence type="predicted"/>